<feature type="non-terminal residue" evidence="9">
    <location>
        <position position="1"/>
    </location>
</feature>
<dbReference type="PROSITE" id="PS50845">
    <property type="entry name" value="RETICULON"/>
    <property type="match status" value="1"/>
</dbReference>
<keyword evidence="2 6" id="KW-0812">Transmembrane</keyword>
<dbReference type="PANTHER" id="PTHR45799">
    <property type="entry name" value="RETICULON-LIKE PROTEIN"/>
    <property type="match status" value="1"/>
</dbReference>
<dbReference type="GO" id="GO:0071787">
    <property type="term" value="P:endoplasmic reticulum tubular network formation"/>
    <property type="evidence" value="ECO:0007669"/>
    <property type="project" value="TreeGrafter"/>
</dbReference>
<name>A0A7L4C2W5_9AVES</name>
<accession>A0A7L4C2W5</accession>
<evidence type="ECO:0000256" key="2">
    <source>
        <dbReference type="ARBA" id="ARBA00022692"/>
    </source>
</evidence>
<reference evidence="9 10" key="1">
    <citation type="submission" date="2019-09" db="EMBL/GenBank/DDBJ databases">
        <title>Bird 10,000 Genomes (B10K) Project - Family phase.</title>
        <authorList>
            <person name="Zhang G."/>
        </authorList>
    </citation>
    <scope>NUCLEOTIDE SEQUENCE [LARGE SCALE GENOMIC DNA]</scope>
    <source>
        <strain evidence="9">B10K-DU-005-01</strain>
    </source>
</reference>
<dbReference type="GO" id="GO:0007420">
    <property type="term" value="P:brain development"/>
    <property type="evidence" value="ECO:0007669"/>
    <property type="project" value="TreeGrafter"/>
</dbReference>
<feature type="compositionally biased region" description="Polar residues" evidence="7">
    <location>
        <begin position="122"/>
        <end position="131"/>
    </location>
</feature>
<dbReference type="InterPro" id="IPR003388">
    <property type="entry name" value="Reticulon"/>
</dbReference>
<evidence type="ECO:0000256" key="4">
    <source>
        <dbReference type="ARBA" id="ARBA00022989"/>
    </source>
</evidence>
<dbReference type="AlphaFoldDB" id="A0A7L4C2W5"/>
<evidence type="ECO:0000256" key="3">
    <source>
        <dbReference type="ARBA" id="ARBA00022824"/>
    </source>
</evidence>
<comment type="subcellular location">
    <subcellularLocation>
        <location evidence="1">Endoplasmic reticulum membrane</location>
        <topology evidence="1">Multi-pass membrane protein</topology>
    </subcellularLocation>
</comment>
<dbReference type="Pfam" id="PF02453">
    <property type="entry name" value="Reticulon"/>
    <property type="match status" value="1"/>
</dbReference>
<comment type="caution">
    <text evidence="9">The sequence shown here is derived from an EMBL/GenBank/DDBJ whole genome shotgun (WGS) entry which is preliminary data.</text>
</comment>
<dbReference type="PANTHER" id="PTHR45799:SF1">
    <property type="entry name" value="RETICULON-4"/>
    <property type="match status" value="1"/>
</dbReference>
<feature type="transmembrane region" description="Helical" evidence="6">
    <location>
        <begin position="656"/>
        <end position="679"/>
    </location>
</feature>
<dbReference type="InterPro" id="IPR046964">
    <property type="entry name" value="RTN1-4"/>
</dbReference>
<sequence>DFKPFKPVWEVKGASHGLSSVREDAGSKIDAKLESSLDEKYGVVKLNVQKDYERDSEGSTEDHSFPSTPEAVKEPSQTYITCTKFESSVSPDGNKVKSLSPLEESASENRTDDEKKIAEMKAQTSTEQGDFSTGAVGKQEDQEADYAKRESVSTVPSDTAANMPEGLTPDLVQEAYESEMHDVACTKLGYETKIDLVQTSESVQETLKPVAQLCPSFEGSEAAPSPILPDIVMEAPLSTGTAGSEASAVQLEASPLKTFISAANYENVKESEKPPLYQEAVNLSLTQAQEAKEALAFKKTDRESSASPEDTETPYISIACDLIKETKVSGDPASPSFTDYSKTPVTECISRDVPEHKELVEKLSPQFEKSDLFNSQVIPDFTEKVSEDPSLILKSKSTENIITDDEQEERLMESVAATGKPYLESFQPELDPSKIIAALPPEPTPTKIAKAEKIPLQMEELNAVAYSADVSVATEPNTGDNKALSSMESSPGSVEEDFVMLAHPKTAPEFMAEATDREVMHKDESEEISKVIKGEKRQLPCPELPCDLSIKNVEVKAEEDTNALKKSLEAMDREVPEVSMMSLPATDTSPLPAEREIVSVVKPEAFEKEAEREAASVKEKEKPPAVFSAKLNKSSVVDLLYWRDIKKTGVVFGASLFLLLSLTVFSIVSVTAYVALALLSVTISFRIYKGVIQAIQKSDEGHPFRAYLESDVAVSEELIQKYSNVVLGHVNGTVKELRRLFLVDDLVDSLKVSWLQ</sequence>
<feature type="non-terminal residue" evidence="9">
    <location>
        <position position="756"/>
    </location>
</feature>
<feature type="compositionally biased region" description="Basic and acidic residues" evidence="7">
    <location>
        <begin position="51"/>
        <end position="64"/>
    </location>
</feature>
<evidence type="ECO:0000256" key="7">
    <source>
        <dbReference type="SAM" id="MobiDB-lite"/>
    </source>
</evidence>
<feature type="domain" description="Reticulon" evidence="8">
    <location>
        <begin position="636"/>
        <end position="756"/>
    </location>
</feature>
<dbReference type="Proteomes" id="UP000551823">
    <property type="component" value="Unassembled WGS sequence"/>
</dbReference>
<feature type="compositionally biased region" description="Basic and acidic residues" evidence="7">
    <location>
        <begin position="138"/>
        <end position="151"/>
    </location>
</feature>
<evidence type="ECO:0000313" key="10">
    <source>
        <dbReference type="Proteomes" id="UP000551823"/>
    </source>
</evidence>
<keyword evidence="10" id="KW-1185">Reference proteome</keyword>
<evidence type="ECO:0000313" key="9">
    <source>
        <dbReference type="EMBL" id="NXW44309.1"/>
    </source>
</evidence>
<organism evidence="9 10">
    <name type="scientific">Nyctiprogne leucopyga</name>
    <dbReference type="NCBI Taxonomy" id="382315"/>
    <lineage>
        <taxon>Eukaryota</taxon>
        <taxon>Metazoa</taxon>
        <taxon>Chordata</taxon>
        <taxon>Craniata</taxon>
        <taxon>Vertebrata</taxon>
        <taxon>Euteleostomi</taxon>
        <taxon>Archelosauria</taxon>
        <taxon>Archosauria</taxon>
        <taxon>Dinosauria</taxon>
        <taxon>Saurischia</taxon>
        <taxon>Theropoda</taxon>
        <taxon>Coelurosauria</taxon>
        <taxon>Aves</taxon>
        <taxon>Neognathae</taxon>
        <taxon>Neoaves</taxon>
        <taxon>Strisores</taxon>
        <taxon>Caprimulgiformes</taxon>
        <taxon>Caprimulgidae</taxon>
        <taxon>Chordeilinae</taxon>
        <taxon>Nyctiprogne</taxon>
    </lineage>
</organism>
<evidence type="ECO:0000256" key="1">
    <source>
        <dbReference type="ARBA" id="ARBA00004477"/>
    </source>
</evidence>
<keyword evidence="3" id="KW-0256">Endoplasmic reticulum</keyword>
<dbReference type="GO" id="GO:0043005">
    <property type="term" value="C:neuron projection"/>
    <property type="evidence" value="ECO:0007669"/>
    <property type="project" value="TreeGrafter"/>
</dbReference>
<gene>
    <name evidence="9" type="primary">Rtn4</name>
    <name evidence="9" type="ORF">NYCLEU_R06345</name>
</gene>
<dbReference type="GO" id="GO:0005789">
    <property type="term" value="C:endoplasmic reticulum membrane"/>
    <property type="evidence" value="ECO:0007669"/>
    <property type="project" value="UniProtKB-SubCell"/>
</dbReference>
<protein>
    <recommendedName>
        <fullName evidence="6">Reticulon</fullName>
    </recommendedName>
</protein>
<comment type="caution">
    <text evidence="6">Lacks conserved residue(s) required for the propagation of feature annotation.</text>
</comment>
<dbReference type="FunFam" id="1.20.5.2480:FF:000001">
    <property type="entry name" value="Reticulon"/>
    <property type="match status" value="1"/>
</dbReference>
<feature type="compositionally biased region" description="Basic and acidic residues" evidence="7">
    <location>
        <begin position="107"/>
        <end position="119"/>
    </location>
</feature>
<dbReference type="EMBL" id="VZZU01000667">
    <property type="protein sequence ID" value="NXW44309.1"/>
    <property type="molecule type" value="Genomic_DNA"/>
</dbReference>
<proteinExistence type="predicted"/>
<evidence type="ECO:0000256" key="5">
    <source>
        <dbReference type="ARBA" id="ARBA00023136"/>
    </source>
</evidence>
<dbReference type="GO" id="GO:0030182">
    <property type="term" value="P:neuron differentiation"/>
    <property type="evidence" value="ECO:0007669"/>
    <property type="project" value="TreeGrafter"/>
</dbReference>
<keyword evidence="5 6" id="KW-0472">Membrane</keyword>
<evidence type="ECO:0000259" key="8">
    <source>
        <dbReference type="PROSITE" id="PS50845"/>
    </source>
</evidence>
<dbReference type="GO" id="GO:0014069">
    <property type="term" value="C:postsynaptic density"/>
    <property type="evidence" value="ECO:0007669"/>
    <property type="project" value="TreeGrafter"/>
</dbReference>
<evidence type="ECO:0000256" key="6">
    <source>
        <dbReference type="RuleBase" id="RU210713"/>
    </source>
</evidence>
<dbReference type="Gene3D" id="1.20.5.2480">
    <property type="match status" value="1"/>
</dbReference>
<feature type="compositionally biased region" description="Polar residues" evidence="7">
    <location>
        <begin position="75"/>
        <end position="91"/>
    </location>
</feature>
<keyword evidence="4 6" id="KW-1133">Transmembrane helix</keyword>
<feature type="region of interest" description="Disordered" evidence="7">
    <location>
        <begin position="51"/>
        <end position="165"/>
    </location>
</feature>